<dbReference type="InterPro" id="IPR045082">
    <property type="entry name" value="ATP_syn_F0_a_bact/chloroplast"/>
</dbReference>
<comment type="similarity">
    <text evidence="2">Belongs to the ATPase A chain family.</text>
</comment>
<dbReference type="FunFam" id="1.20.120.220:FF:000006">
    <property type="entry name" value="ATP synthase subunit a"/>
    <property type="match status" value="1"/>
</dbReference>
<feature type="transmembrane region" description="Helical" evidence="13">
    <location>
        <begin position="140"/>
        <end position="159"/>
    </location>
</feature>
<keyword evidence="3" id="KW-0813">Transport</keyword>
<evidence type="ECO:0000256" key="5">
    <source>
        <dbReference type="ARBA" id="ARBA00022519"/>
    </source>
</evidence>
<gene>
    <name evidence="14" type="ORF">A45J_0506</name>
</gene>
<keyword evidence="4" id="KW-1003">Cell membrane</keyword>
<dbReference type="NCBIfam" id="TIGR01131">
    <property type="entry name" value="ATP_synt_6_or_A"/>
    <property type="match status" value="1"/>
</dbReference>
<name>A0A5J4L1S1_9ZZZZ</name>
<feature type="transmembrane region" description="Helical" evidence="13">
    <location>
        <begin position="102"/>
        <end position="120"/>
    </location>
</feature>
<evidence type="ECO:0000256" key="7">
    <source>
        <dbReference type="ARBA" id="ARBA00022692"/>
    </source>
</evidence>
<feature type="transmembrane region" description="Helical" evidence="13">
    <location>
        <begin position="73"/>
        <end position="96"/>
    </location>
</feature>
<evidence type="ECO:0000256" key="10">
    <source>
        <dbReference type="ARBA" id="ARBA00023065"/>
    </source>
</evidence>
<evidence type="ECO:0000256" key="1">
    <source>
        <dbReference type="ARBA" id="ARBA00004141"/>
    </source>
</evidence>
<dbReference type="SUPFAM" id="SSF81336">
    <property type="entry name" value="F1F0 ATP synthase subunit A"/>
    <property type="match status" value="1"/>
</dbReference>
<comment type="subcellular location">
    <subcellularLocation>
        <location evidence="1">Membrane</location>
        <topology evidence="1">Multi-pass membrane protein</topology>
    </subcellularLocation>
</comment>
<evidence type="ECO:0000256" key="13">
    <source>
        <dbReference type="SAM" id="Phobius"/>
    </source>
</evidence>
<dbReference type="GO" id="GO:0045259">
    <property type="term" value="C:proton-transporting ATP synthase complex"/>
    <property type="evidence" value="ECO:0007669"/>
    <property type="project" value="UniProtKB-KW"/>
</dbReference>
<evidence type="ECO:0000256" key="6">
    <source>
        <dbReference type="ARBA" id="ARBA00022547"/>
    </source>
</evidence>
<keyword evidence="5" id="KW-0997">Cell inner membrane</keyword>
<dbReference type="HAMAP" id="MF_01393">
    <property type="entry name" value="ATP_synth_a_bact"/>
    <property type="match status" value="1"/>
</dbReference>
<keyword evidence="6" id="KW-0138">CF(0)</keyword>
<evidence type="ECO:0000256" key="4">
    <source>
        <dbReference type="ARBA" id="ARBA00022475"/>
    </source>
</evidence>
<dbReference type="GO" id="GO:0005886">
    <property type="term" value="C:plasma membrane"/>
    <property type="evidence" value="ECO:0007669"/>
    <property type="project" value="TreeGrafter"/>
</dbReference>
<dbReference type="PANTHER" id="PTHR42823">
    <property type="entry name" value="ATP SYNTHASE SUBUNIT A, CHLOROPLASTIC"/>
    <property type="match status" value="1"/>
</dbReference>
<dbReference type="GO" id="GO:0046933">
    <property type="term" value="F:proton-transporting ATP synthase activity, rotational mechanism"/>
    <property type="evidence" value="ECO:0007669"/>
    <property type="project" value="TreeGrafter"/>
</dbReference>
<evidence type="ECO:0000256" key="12">
    <source>
        <dbReference type="ARBA" id="ARBA00023310"/>
    </source>
</evidence>
<keyword evidence="7 13" id="KW-0812">Transmembrane</keyword>
<dbReference type="EMBL" id="BLAB01000001">
    <property type="protein sequence ID" value="GER92780.1"/>
    <property type="molecule type" value="Genomic_DNA"/>
</dbReference>
<dbReference type="AlphaFoldDB" id="A0A5J4L1S1"/>
<dbReference type="GO" id="GO:0042777">
    <property type="term" value="P:proton motive force-driven plasma membrane ATP synthesis"/>
    <property type="evidence" value="ECO:0007669"/>
    <property type="project" value="TreeGrafter"/>
</dbReference>
<keyword evidence="8" id="KW-0375">Hydrogen ion transport</keyword>
<dbReference type="PRINTS" id="PR00123">
    <property type="entry name" value="ATPASEA"/>
</dbReference>
<dbReference type="InterPro" id="IPR023011">
    <property type="entry name" value="ATP_synth_F0_asu_AS"/>
</dbReference>
<dbReference type="CDD" id="cd00310">
    <property type="entry name" value="ATP-synt_Fo_a_6"/>
    <property type="match status" value="1"/>
</dbReference>
<feature type="transmembrane region" description="Helical" evidence="13">
    <location>
        <begin position="179"/>
        <end position="197"/>
    </location>
</feature>
<keyword evidence="10" id="KW-0406">Ion transport</keyword>
<dbReference type="Pfam" id="PF00119">
    <property type="entry name" value="ATP-synt_A"/>
    <property type="match status" value="1"/>
</dbReference>
<comment type="caution">
    <text evidence="14">The sequence shown here is derived from an EMBL/GenBank/DDBJ whole genome shotgun (WGS) entry which is preliminary data.</text>
</comment>
<dbReference type="Gene3D" id="1.20.120.220">
    <property type="entry name" value="ATP synthase, F0 complex, subunit A"/>
    <property type="match status" value="1"/>
</dbReference>
<keyword evidence="9 13" id="KW-1133">Transmembrane helix</keyword>
<dbReference type="PANTHER" id="PTHR42823:SF3">
    <property type="entry name" value="ATP SYNTHASE SUBUNIT A, CHLOROPLASTIC"/>
    <property type="match status" value="1"/>
</dbReference>
<feature type="transmembrane region" description="Helical" evidence="13">
    <location>
        <begin position="17"/>
        <end position="35"/>
    </location>
</feature>
<organism evidence="14">
    <name type="scientific">hot springs metagenome</name>
    <dbReference type="NCBI Taxonomy" id="433727"/>
    <lineage>
        <taxon>unclassified sequences</taxon>
        <taxon>metagenomes</taxon>
        <taxon>ecological metagenomes</taxon>
    </lineage>
</organism>
<keyword evidence="12" id="KW-0066">ATP synthesis</keyword>
<proteinExistence type="inferred from homology"/>
<sequence length="225" mass="24766">MEAPTILHAVMPNIPPYVSYSWLAMAILIVTALAVKSKLSLIPSGLQNFMEVVADFALNLSRNNIGHHWGDKFYPLIGTIFIYILTCNFMGLIPGFEAPTGNINATASMAVPVFFIYQFYGIKVHGIKYLNHFLGPMRSIYALPLMIMMFFIEVIGHLVRPITLSVRLFGNMMAKHMLLMILGLLVPAIVPVAILGLGVLVSIIQAYVFALLATLYIAGAVEEGH</sequence>
<protein>
    <submittedName>
        <fullName evidence="14">ATP synthase F0 subunit A</fullName>
    </submittedName>
</protein>
<evidence type="ECO:0000256" key="8">
    <source>
        <dbReference type="ARBA" id="ARBA00022781"/>
    </source>
</evidence>
<evidence type="ECO:0000313" key="14">
    <source>
        <dbReference type="EMBL" id="GER92780.1"/>
    </source>
</evidence>
<accession>A0A5J4L1S1</accession>
<evidence type="ECO:0000256" key="2">
    <source>
        <dbReference type="ARBA" id="ARBA00006810"/>
    </source>
</evidence>
<feature type="transmembrane region" description="Helical" evidence="13">
    <location>
        <begin position="204"/>
        <end position="221"/>
    </location>
</feature>
<reference evidence="14" key="1">
    <citation type="submission" date="2019-10" db="EMBL/GenBank/DDBJ databases">
        <title>Metagenomic sequencing of thiosulfate-disproportionating enrichment culture.</title>
        <authorList>
            <person name="Umezawa K."/>
            <person name="Kojima H."/>
            <person name="Fukui M."/>
        </authorList>
    </citation>
    <scope>NUCLEOTIDE SEQUENCE</scope>
    <source>
        <strain evidence="14">45J</strain>
    </source>
</reference>
<dbReference type="PROSITE" id="PS00449">
    <property type="entry name" value="ATPASE_A"/>
    <property type="match status" value="1"/>
</dbReference>
<dbReference type="InterPro" id="IPR000568">
    <property type="entry name" value="ATP_synth_F0_asu"/>
</dbReference>
<evidence type="ECO:0000256" key="3">
    <source>
        <dbReference type="ARBA" id="ARBA00022448"/>
    </source>
</evidence>
<dbReference type="InterPro" id="IPR035908">
    <property type="entry name" value="F0_ATP_A_sf"/>
</dbReference>
<keyword evidence="11 13" id="KW-0472">Membrane</keyword>
<evidence type="ECO:0000256" key="11">
    <source>
        <dbReference type="ARBA" id="ARBA00023136"/>
    </source>
</evidence>
<evidence type="ECO:0000256" key="9">
    <source>
        <dbReference type="ARBA" id="ARBA00022989"/>
    </source>
</evidence>